<dbReference type="RefSeq" id="WP_102920558.1">
    <property type="nucleotide sequence ID" value="NZ_JACHJF010000001.1"/>
</dbReference>
<sequence length="317" mass="34860">MDSGPVLVATEADDQTADMVITELNQRAVPVVRFNPADIGEDLTISARFGTCPAAPAGQVRTPSGAIDLVGVRSVYWRRPTRPAFERLSEPDARFSVAQVRHGLGGVLYALPHCRYVNHPLRNFEAEHKPLQLAVAQRMGFRVPPTLISNRLDDARAFITAHGDVVYKALRWTPYRKGSVGLTTWTEPVAADELDESVTAVPHLFQARVDKVADVRVVVVGSRVFLVRIESGLLDWRKDYSALRYSVARLPGALEAALVAYLEHFGLSGGSFDLVIDRAGDFHWLELNPNGQWGWLVEETGLPLIGAFADLLVQGES</sequence>
<dbReference type="SUPFAM" id="SSF56059">
    <property type="entry name" value="Glutathione synthetase ATP-binding domain-like"/>
    <property type="match status" value="1"/>
</dbReference>
<reference evidence="2" key="1">
    <citation type="submission" date="2015-07" db="EMBL/GenBank/DDBJ databases">
        <authorList>
            <person name="Graham D.E."/>
            <person name="Giannone R.J."/>
            <person name="Gulvik C.A."/>
            <person name="Hettich R.L."/>
            <person name="Klingeman D.M."/>
            <person name="Mahan K.M."/>
            <person name="Parry R.J."/>
            <person name="Spain J.C."/>
        </authorList>
    </citation>
    <scope>NUCLEOTIDE SEQUENCE [LARGE SCALE GENOMIC DNA]</scope>
    <source>
        <strain evidence="2">ATCC 27428</strain>
    </source>
</reference>
<evidence type="ECO:0000313" key="2">
    <source>
        <dbReference type="Proteomes" id="UP000235945"/>
    </source>
</evidence>
<dbReference type="EMBL" id="LGUI01000009">
    <property type="protein sequence ID" value="PNE31120.1"/>
    <property type="molecule type" value="Genomic_DNA"/>
</dbReference>
<organism evidence="1 2">
    <name type="scientific">Streptomyces eurocidicus</name>
    <name type="common">Streptoverticillium eurocidicus</name>
    <dbReference type="NCBI Taxonomy" id="66423"/>
    <lineage>
        <taxon>Bacteria</taxon>
        <taxon>Bacillati</taxon>
        <taxon>Actinomycetota</taxon>
        <taxon>Actinomycetes</taxon>
        <taxon>Kitasatosporales</taxon>
        <taxon>Streptomycetaceae</taxon>
        <taxon>Streptomyces</taxon>
    </lineage>
</organism>
<accession>A0A2N8NQS8</accession>
<dbReference type="GO" id="GO:0005737">
    <property type="term" value="C:cytoplasm"/>
    <property type="evidence" value="ECO:0007669"/>
    <property type="project" value="TreeGrafter"/>
</dbReference>
<dbReference type="PANTHER" id="PTHR21621">
    <property type="entry name" value="RIBOSOMAL PROTEIN S6 MODIFICATION PROTEIN"/>
    <property type="match status" value="1"/>
</dbReference>
<dbReference type="Proteomes" id="UP000235945">
    <property type="component" value="Unassembled WGS sequence"/>
</dbReference>
<dbReference type="PANTHER" id="PTHR21621:SF0">
    <property type="entry name" value="BETA-CITRYLGLUTAMATE SYNTHASE B-RELATED"/>
    <property type="match status" value="1"/>
</dbReference>
<gene>
    <name evidence="1" type="ORF">AF335_23895</name>
</gene>
<dbReference type="Gene3D" id="3.30.470.20">
    <property type="entry name" value="ATP-grasp fold, B domain"/>
    <property type="match status" value="1"/>
</dbReference>
<evidence type="ECO:0000313" key="1">
    <source>
        <dbReference type="EMBL" id="PNE31120.1"/>
    </source>
</evidence>
<dbReference type="GO" id="GO:0018169">
    <property type="term" value="F:ribosomal S6-glutamic acid ligase activity"/>
    <property type="evidence" value="ECO:0007669"/>
    <property type="project" value="TreeGrafter"/>
</dbReference>
<dbReference type="InterPro" id="IPR026449">
    <property type="entry name" value="GRASP_SAV_5884"/>
</dbReference>
<proteinExistence type="predicted"/>
<dbReference type="AlphaFoldDB" id="A0A2N8NQS8"/>
<comment type="caution">
    <text evidence="1">The sequence shown here is derived from an EMBL/GenBank/DDBJ whole genome shotgun (WGS) entry which is preliminary data.</text>
</comment>
<dbReference type="GO" id="GO:0009432">
    <property type="term" value="P:SOS response"/>
    <property type="evidence" value="ECO:0007669"/>
    <property type="project" value="TreeGrafter"/>
</dbReference>
<protein>
    <submittedName>
        <fullName evidence="1">30S ribosomal protein S6 modification protein RimK</fullName>
    </submittedName>
</protein>
<dbReference type="OrthoDB" id="9794735at2"/>
<keyword evidence="2" id="KW-1185">Reference proteome</keyword>
<name>A0A2N8NQS8_STREU</name>
<dbReference type="NCBIfam" id="TIGR04187">
    <property type="entry name" value="GRASP_SAV_5884"/>
    <property type="match status" value="1"/>
</dbReference>